<dbReference type="Gene3D" id="1.20.1280.50">
    <property type="match status" value="1"/>
</dbReference>
<dbReference type="OrthoDB" id="2243238at2759"/>
<dbReference type="AlphaFoldDB" id="A0A163AG42"/>
<proteinExistence type="predicted"/>
<feature type="domain" description="F-box" evidence="1">
    <location>
        <begin position="1"/>
        <end position="45"/>
    </location>
</feature>
<dbReference type="InParanoid" id="A0A163AG42"/>
<evidence type="ECO:0000259" key="1">
    <source>
        <dbReference type="PROSITE" id="PS50181"/>
    </source>
</evidence>
<dbReference type="VEuPathDB" id="FungiDB:PHYBLDRAFT_145664"/>
<dbReference type="RefSeq" id="XP_018291301.1">
    <property type="nucleotide sequence ID" value="XM_018431508.1"/>
</dbReference>
<dbReference type="GeneID" id="28992414"/>
<dbReference type="PROSITE" id="PS50181">
    <property type="entry name" value="FBOX"/>
    <property type="match status" value="1"/>
</dbReference>
<dbReference type="Pfam" id="PF12937">
    <property type="entry name" value="F-box-like"/>
    <property type="match status" value="1"/>
</dbReference>
<dbReference type="SMART" id="SM00256">
    <property type="entry name" value="FBOX"/>
    <property type="match status" value="1"/>
</dbReference>
<protein>
    <recommendedName>
        <fullName evidence="1">F-box domain-containing protein</fullName>
    </recommendedName>
</protein>
<sequence length="599" mass="70506">MLVTELPLEITILIASYLKLKDRFQCCLVCKNWAWAFQKSLFEKIVLNNKVYADKLISPASQAIHRLRLYRHTTRKLVIGGNVLLDNQTLYVLQKIFPNLHSFFWNNSRHRLSSQKTDFYGWNLWSKTLTSLEVTLAAHNEDIYTKMLDTIRSKLCRLKRLYFSHKSSKKFEFTFDDFELLNDQLPELTHMTLKVEFKEMSFNELSKVKEVKPRPCLKTLQIHITKSTYEWMYYIAVKYPNVSTIGRLYFGRTLSPNLPTYKTPTRLAELPRPLQQLERIHMVVYSHAVYIYHVFVKQLRGLNIQVKNIWIDVNCSLNFDNTSGIYVQLAAQPWANTLEEISILYNTHYSGHLRSFYFFHYDDYYPRLVHLDIEAFGAIIIINHVLENRPSLKTIKVTCNLLSYEPDLSTPSIKHGLRHLALLSTDVYTNTLTYISTYCNDLKNMTLDRVKILESQNIINSPHCIDMSSTHFKRLRIKHIEFIKQNKGNISVFLFPSSEEMKEKTRYRRKIPTENVWACFQGLDSYRKGLSFEVQKKGEEAEKIEEYFRAFSYMPRRSDTLYEPLELVHRLLLGSWASFLPDGYVIFKYSSVEDLVIGP</sequence>
<dbReference type="InterPro" id="IPR036047">
    <property type="entry name" value="F-box-like_dom_sf"/>
</dbReference>
<dbReference type="InterPro" id="IPR001810">
    <property type="entry name" value="F-box_dom"/>
</dbReference>
<evidence type="ECO:0000313" key="3">
    <source>
        <dbReference type="Proteomes" id="UP000077315"/>
    </source>
</evidence>
<keyword evidence="3" id="KW-1185">Reference proteome</keyword>
<dbReference type="Proteomes" id="UP000077315">
    <property type="component" value="Unassembled WGS sequence"/>
</dbReference>
<accession>A0A163AG42</accession>
<gene>
    <name evidence="2" type="ORF">PHYBLDRAFT_145664</name>
</gene>
<name>A0A163AG42_PHYB8</name>
<reference evidence="3" key="1">
    <citation type="submission" date="2015-06" db="EMBL/GenBank/DDBJ databases">
        <title>Expansion of signal transduction pathways in fungi by whole-genome duplication.</title>
        <authorList>
            <consortium name="DOE Joint Genome Institute"/>
            <person name="Corrochano L.M."/>
            <person name="Kuo A."/>
            <person name="Marcet-Houben M."/>
            <person name="Polaino S."/>
            <person name="Salamov A."/>
            <person name="Villalobos J.M."/>
            <person name="Alvarez M.I."/>
            <person name="Avalos J."/>
            <person name="Benito E.P."/>
            <person name="Benoit I."/>
            <person name="Burger G."/>
            <person name="Camino L.P."/>
            <person name="Canovas D."/>
            <person name="Cerda-Olmedo E."/>
            <person name="Cheng J.-F."/>
            <person name="Dominguez A."/>
            <person name="Elias M."/>
            <person name="Eslava A.P."/>
            <person name="Glaser F."/>
            <person name="Grimwood J."/>
            <person name="Gutierrez G."/>
            <person name="Heitman J."/>
            <person name="Henrissat B."/>
            <person name="Iturriaga E.A."/>
            <person name="Lang B.F."/>
            <person name="Lavin J.L."/>
            <person name="Lee S."/>
            <person name="Li W."/>
            <person name="Lindquist E."/>
            <person name="Lopez-Garcia S."/>
            <person name="Luque E.M."/>
            <person name="Marcos A.T."/>
            <person name="Martin J."/>
            <person name="McCluskey K."/>
            <person name="Medina H.R."/>
            <person name="Miralles-Duran A."/>
            <person name="Miyazaki A."/>
            <person name="Munoz-Torres E."/>
            <person name="Oguiza J.A."/>
            <person name="Ohm R."/>
            <person name="Olmedo M."/>
            <person name="Orejas M."/>
            <person name="Ortiz-Castellanos L."/>
            <person name="Pisabarro A.G."/>
            <person name="Rodriguez-Romero J."/>
            <person name="Ruiz-Herrera J."/>
            <person name="Ruiz-Vazquez R."/>
            <person name="Sanz C."/>
            <person name="Schackwitz W."/>
            <person name="Schmutz J."/>
            <person name="Shahriari M."/>
            <person name="Shelest E."/>
            <person name="Silva-Franco F."/>
            <person name="Soanes D."/>
            <person name="Syed K."/>
            <person name="Tagua V.G."/>
            <person name="Talbot N.J."/>
            <person name="Thon M."/>
            <person name="De vries R.P."/>
            <person name="Wiebenga A."/>
            <person name="Yadav J.S."/>
            <person name="Braun E.L."/>
            <person name="Baker S."/>
            <person name="Garre V."/>
            <person name="Horwitz B."/>
            <person name="Torres-Martinez S."/>
            <person name="Idnurm A."/>
            <person name="Herrera-Estrella A."/>
            <person name="Gabaldon T."/>
            <person name="Grigoriev I.V."/>
        </authorList>
    </citation>
    <scope>NUCLEOTIDE SEQUENCE [LARGE SCALE GENOMIC DNA]</scope>
    <source>
        <strain evidence="3">NRRL 1555(-)</strain>
    </source>
</reference>
<organism evidence="2 3">
    <name type="scientific">Phycomyces blakesleeanus (strain ATCC 8743b / DSM 1359 / FGSC 10004 / NBRC 33097 / NRRL 1555)</name>
    <dbReference type="NCBI Taxonomy" id="763407"/>
    <lineage>
        <taxon>Eukaryota</taxon>
        <taxon>Fungi</taxon>
        <taxon>Fungi incertae sedis</taxon>
        <taxon>Mucoromycota</taxon>
        <taxon>Mucoromycotina</taxon>
        <taxon>Mucoromycetes</taxon>
        <taxon>Mucorales</taxon>
        <taxon>Phycomycetaceae</taxon>
        <taxon>Phycomyces</taxon>
    </lineage>
</organism>
<dbReference type="EMBL" id="KV440981">
    <property type="protein sequence ID" value="OAD73261.1"/>
    <property type="molecule type" value="Genomic_DNA"/>
</dbReference>
<dbReference type="SUPFAM" id="SSF81383">
    <property type="entry name" value="F-box domain"/>
    <property type="match status" value="1"/>
</dbReference>
<evidence type="ECO:0000313" key="2">
    <source>
        <dbReference type="EMBL" id="OAD73261.1"/>
    </source>
</evidence>